<comment type="caution">
    <text evidence="2">The sequence shown here is derived from an EMBL/GenBank/DDBJ whole genome shotgun (WGS) entry which is preliminary data.</text>
</comment>
<evidence type="ECO:0000313" key="3">
    <source>
        <dbReference type="Proteomes" id="UP001628193"/>
    </source>
</evidence>
<name>A0ABQ0C5E5_9PROT</name>
<evidence type="ECO:0000256" key="1">
    <source>
        <dbReference type="SAM" id="MobiDB-lite"/>
    </source>
</evidence>
<reference evidence="2 3" key="2">
    <citation type="submission" date="2024-09" db="EMBL/GenBank/DDBJ databases">
        <title>Draft genome sequence of Candidatus Magnetaquicoccaceae bacterium FCR-1.</title>
        <authorList>
            <person name="Shimoshige H."/>
            <person name="Shimamura S."/>
            <person name="Taoka A."/>
            <person name="Kobayashi H."/>
            <person name="Maekawa T."/>
        </authorList>
    </citation>
    <scope>NUCLEOTIDE SEQUENCE [LARGE SCALE GENOMIC DNA]</scope>
    <source>
        <strain evidence="2 3">FCR-1</strain>
    </source>
</reference>
<proteinExistence type="predicted"/>
<feature type="region of interest" description="Disordered" evidence="1">
    <location>
        <begin position="1"/>
        <end position="21"/>
    </location>
</feature>
<sequence length="310" mass="35438">MQDLLQKQEYPPTPPPSEPRDRKTEYRLLLFLAADMQNSTAIKYRFSRNKMPEWKKMLRNFHEGLIRNFVEEINLLSASRRRDQPRVWKALGDEIILTVNPGDLPNLKHYLAAFGKAVKAYNAELAQSDQQIFSPAGEVLRLRLKPRAWLADFPLNNLEMVIPDGILDPTRPERPWANETIDFAGKAIDTGFRLGAFATSRKFVLSAEVVWALACDPEEKLFPLFHEGSAPLKGVLGGDSYPIFWWDLKSGDTPEDLWIGRTPIPPSSNPLLRTFCEKFIGMDCDPLLRPYFTEPPSQVTEAIHRLQEGY</sequence>
<evidence type="ECO:0000313" key="2">
    <source>
        <dbReference type="EMBL" id="GAB0056109.1"/>
    </source>
</evidence>
<protein>
    <recommendedName>
        <fullName evidence="4">Adenylate cyclase</fullName>
    </recommendedName>
</protein>
<gene>
    <name evidence="2" type="ORF">SIID45300_00413</name>
</gene>
<evidence type="ECO:0008006" key="4">
    <source>
        <dbReference type="Google" id="ProtNLM"/>
    </source>
</evidence>
<accession>A0ABQ0C5E5</accession>
<organism evidence="2 3">
    <name type="scientific">Candidatus Magnetaquiglobus chichijimensis</name>
    <dbReference type="NCBI Taxonomy" id="3141448"/>
    <lineage>
        <taxon>Bacteria</taxon>
        <taxon>Pseudomonadati</taxon>
        <taxon>Pseudomonadota</taxon>
        <taxon>Magnetococcia</taxon>
        <taxon>Magnetococcales</taxon>
        <taxon>Candidatus Magnetaquicoccaceae</taxon>
        <taxon>Candidatus Magnetaquiglobus</taxon>
    </lineage>
</organism>
<reference evidence="2 3" key="1">
    <citation type="submission" date="2024-05" db="EMBL/GenBank/DDBJ databases">
        <authorList>
            <consortium name="Candidatus Magnetaquicoccaceae bacterium FCR-1 genome sequencing consortium"/>
            <person name="Shimoshige H."/>
            <person name="Shimamura S."/>
            <person name="Taoka A."/>
            <person name="Kobayashi H."/>
            <person name="Maekawa T."/>
        </authorList>
    </citation>
    <scope>NUCLEOTIDE SEQUENCE [LARGE SCALE GENOMIC DNA]</scope>
    <source>
        <strain evidence="2 3">FCR-1</strain>
    </source>
</reference>
<dbReference type="Proteomes" id="UP001628193">
    <property type="component" value="Unassembled WGS sequence"/>
</dbReference>
<keyword evidence="3" id="KW-1185">Reference proteome</keyword>
<dbReference type="EMBL" id="BAAFGK010000002">
    <property type="protein sequence ID" value="GAB0056109.1"/>
    <property type="molecule type" value="Genomic_DNA"/>
</dbReference>